<comment type="similarity">
    <text evidence="1">Belongs to the short-chain dehydrogenases/reductases (SDR) family.</text>
</comment>
<name>A0A5B8S783_9SPHN</name>
<dbReference type="GO" id="GO:0016616">
    <property type="term" value="F:oxidoreductase activity, acting on the CH-OH group of donors, NAD or NADP as acceptor"/>
    <property type="evidence" value="ECO:0007669"/>
    <property type="project" value="TreeGrafter"/>
</dbReference>
<dbReference type="EMBL" id="CP042345">
    <property type="protein sequence ID" value="QEA16998.1"/>
    <property type="molecule type" value="Genomic_DNA"/>
</dbReference>
<dbReference type="Gene3D" id="3.40.50.720">
    <property type="entry name" value="NAD(P)-binding Rossmann-like Domain"/>
    <property type="match status" value="1"/>
</dbReference>
<proteinExistence type="inferred from homology"/>
<dbReference type="KEGG" id="ngf:FRF71_13140"/>
<dbReference type="PRINTS" id="PR00080">
    <property type="entry name" value="SDRFAMILY"/>
</dbReference>
<evidence type="ECO:0000313" key="3">
    <source>
        <dbReference type="Proteomes" id="UP000321172"/>
    </source>
</evidence>
<dbReference type="PRINTS" id="PR00081">
    <property type="entry name" value="GDHRDH"/>
</dbReference>
<dbReference type="PANTHER" id="PTHR42760">
    <property type="entry name" value="SHORT-CHAIN DEHYDROGENASES/REDUCTASES FAMILY MEMBER"/>
    <property type="match status" value="1"/>
</dbReference>
<dbReference type="CDD" id="cd05233">
    <property type="entry name" value="SDR_c"/>
    <property type="match status" value="1"/>
</dbReference>
<dbReference type="PROSITE" id="PS00061">
    <property type="entry name" value="ADH_SHORT"/>
    <property type="match status" value="1"/>
</dbReference>
<dbReference type="FunFam" id="3.40.50.720:FF:000084">
    <property type="entry name" value="Short-chain dehydrogenase reductase"/>
    <property type="match status" value="1"/>
</dbReference>
<accession>A0A5B8S783</accession>
<sequence>MSQLAGKVAIITGGGQGVGLGIARAFADAGASIVLTGRTPEKLQGVAAGLEARGARVAIHPADVRVRAAADKVVAYAVDAFGGIDILVNNAQTTFPGLMLSDYTDEQIAATVESGLYGSIYYMQAVRPHMVARGGGSIINLGSRQGIVAPAGYSIYGASKEAIRGLSRAAAREWGPDGIRVNVINPSAMSPAALKWLDQFPDEAAKNLAEVSLRRWGDAEKDIGPVAVFLASDESRYVSGQTINVDGGMVML</sequence>
<dbReference type="RefSeq" id="WP_147091077.1">
    <property type="nucleotide sequence ID" value="NZ_BAABJD010000002.1"/>
</dbReference>
<evidence type="ECO:0000313" key="2">
    <source>
        <dbReference type="EMBL" id="QEA16998.1"/>
    </source>
</evidence>
<keyword evidence="3" id="KW-1185">Reference proteome</keyword>
<dbReference type="InterPro" id="IPR036291">
    <property type="entry name" value="NAD(P)-bd_dom_sf"/>
</dbReference>
<protein>
    <submittedName>
        <fullName evidence="2">SDR family oxidoreductase</fullName>
    </submittedName>
</protein>
<organism evidence="2 3">
    <name type="scientific">Novosphingobium ginsenosidimutans</name>
    <dbReference type="NCBI Taxonomy" id="1176536"/>
    <lineage>
        <taxon>Bacteria</taxon>
        <taxon>Pseudomonadati</taxon>
        <taxon>Pseudomonadota</taxon>
        <taxon>Alphaproteobacteria</taxon>
        <taxon>Sphingomonadales</taxon>
        <taxon>Sphingomonadaceae</taxon>
        <taxon>Novosphingobium</taxon>
    </lineage>
</organism>
<reference evidence="2 3" key="1">
    <citation type="journal article" date="2013" name="J. Microbiol. Biotechnol.">
        <title>Novosphingobium ginsenosidimutans sp. nov., with the ability to convert ginsenoside.</title>
        <authorList>
            <person name="Kim J.K."/>
            <person name="He D."/>
            <person name="Liu Q.M."/>
            <person name="Park H.Y."/>
            <person name="Jung M.S."/>
            <person name="Yoon M.H."/>
            <person name="Kim S.C."/>
            <person name="Im W.T."/>
        </authorList>
    </citation>
    <scope>NUCLEOTIDE SEQUENCE [LARGE SCALE GENOMIC DNA]</scope>
    <source>
        <strain evidence="2 3">FW-6</strain>
    </source>
</reference>
<dbReference type="InterPro" id="IPR020904">
    <property type="entry name" value="Sc_DH/Rdtase_CS"/>
</dbReference>
<evidence type="ECO:0000256" key="1">
    <source>
        <dbReference type="ARBA" id="ARBA00006484"/>
    </source>
</evidence>
<dbReference type="SUPFAM" id="SSF51735">
    <property type="entry name" value="NAD(P)-binding Rossmann-fold domains"/>
    <property type="match status" value="1"/>
</dbReference>
<dbReference type="Proteomes" id="UP000321172">
    <property type="component" value="Chromosome"/>
</dbReference>
<dbReference type="InterPro" id="IPR002347">
    <property type="entry name" value="SDR_fam"/>
</dbReference>
<gene>
    <name evidence="2" type="ORF">FRF71_13140</name>
</gene>
<dbReference type="AlphaFoldDB" id="A0A5B8S783"/>
<dbReference type="OrthoDB" id="9789398at2"/>
<dbReference type="Pfam" id="PF13561">
    <property type="entry name" value="adh_short_C2"/>
    <property type="match status" value="1"/>
</dbReference>